<proteinExistence type="predicted"/>
<keyword evidence="1" id="KW-1133">Transmembrane helix</keyword>
<keyword evidence="1" id="KW-0812">Transmembrane</keyword>
<evidence type="ECO:0000256" key="1">
    <source>
        <dbReference type="SAM" id="Phobius"/>
    </source>
</evidence>
<dbReference type="RefSeq" id="WP_148974377.1">
    <property type="nucleotide sequence ID" value="NZ_JBNIKU010000001.1"/>
</dbReference>
<gene>
    <name evidence="2" type="ORF">FZD51_08425</name>
</gene>
<dbReference type="InterPro" id="IPR003832">
    <property type="entry name" value="DUF212"/>
</dbReference>
<protein>
    <submittedName>
        <fullName evidence="2">Divergent PAP2 family protein</fullName>
    </submittedName>
</protein>
<reference evidence="2 3" key="1">
    <citation type="submission" date="2019-08" db="EMBL/GenBank/DDBJ databases">
        <title>Bacillus genomes from the desert of Cuatro Cienegas, Coahuila.</title>
        <authorList>
            <person name="Olmedo-Alvarez G."/>
        </authorList>
    </citation>
    <scope>NUCLEOTIDE SEQUENCE [LARGE SCALE GENOMIC DNA]</scope>
    <source>
        <strain evidence="2 3">CH446_14T</strain>
    </source>
</reference>
<accession>A0A5D4RH75</accession>
<dbReference type="PANTHER" id="PTHR31446:SF29">
    <property type="entry name" value="ACID PHOSPHATASE_VANADIUM-DEPENDENT HALOPEROXIDASE-RELATED PROTEIN"/>
    <property type="match status" value="1"/>
</dbReference>
<dbReference type="AlphaFoldDB" id="A0A5D4RH75"/>
<organism evidence="2 3">
    <name type="scientific">Bacillus infantis</name>
    <dbReference type="NCBI Taxonomy" id="324767"/>
    <lineage>
        <taxon>Bacteria</taxon>
        <taxon>Bacillati</taxon>
        <taxon>Bacillota</taxon>
        <taxon>Bacilli</taxon>
        <taxon>Bacillales</taxon>
        <taxon>Bacillaceae</taxon>
        <taxon>Bacillus</taxon>
    </lineage>
</organism>
<feature type="transmembrane region" description="Helical" evidence="1">
    <location>
        <begin position="132"/>
        <end position="150"/>
    </location>
</feature>
<keyword evidence="1" id="KW-0472">Membrane</keyword>
<dbReference type="PANTHER" id="PTHR31446">
    <property type="entry name" value="ACID PHOSPHATASE/VANADIUM-DEPENDENT HALOPEROXIDASE-RELATED PROTEIN"/>
    <property type="match status" value="1"/>
</dbReference>
<dbReference type="Pfam" id="PF02681">
    <property type="entry name" value="DUF212"/>
    <property type="match status" value="1"/>
</dbReference>
<dbReference type="EMBL" id="VTER01000004">
    <property type="protein sequence ID" value="TYS49236.1"/>
    <property type="molecule type" value="Genomic_DNA"/>
</dbReference>
<sequence length="165" mass="18336">MNKGVIVALLSICLAQGMKIPLHFLKKREWKPGLFFQTGGMPSSHSAGVSSLTTFIALKRGMPTIDFALSLVFGLIVMYDAQGIRRQTGELTLKVNSMEELMDKVHKDEAVEFSEEKPKKLKEMLGHQPQEVLGGALLGILTGSAGYLLSKKDRKLSKFKVKFRR</sequence>
<evidence type="ECO:0000313" key="3">
    <source>
        <dbReference type="Proteomes" id="UP000322139"/>
    </source>
</evidence>
<name>A0A5D4RH75_9BACI</name>
<comment type="caution">
    <text evidence="2">The sequence shown here is derived from an EMBL/GenBank/DDBJ whole genome shotgun (WGS) entry which is preliminary data.</text>
</comment>
<evidence type="ECO:0000313" key="2">
    <source>
        <dbReference type="EMBL" id="TYS49236.1"/>
    </source>
</evidence>
<dbReference type="Proteomes" id="UP000322139">
    <property type="component" value="Unassembled WGS sequence"/>
</dbReference>